<keyword evidence="2" id="KW-1185">Reference proteome</keyword>
<name>A0AAD7RVS1_9TELE</name>
<accession>A0AAD7RVS1</accession>
<reference evidence="1" key="1">
    <citation type="journal article" date="2023" name="Science">
        <title>Genome structures resolve the early diversification of teleost fishes.</title>
        <authorList>
            <person name="Parey E."/>
            <person name="Louis A."/>
            <person name="Montfort J."/>
            <person name="Bouchez O."/>
            <person name="Roques C."/>
            <person name="Iampietro C."/>
            <person name="Lluch J."/>
            <person name="Castinel A."/>
            <person name="Donnadieu C."/>
            <person name="Desvignes T."/>
            <person name="Floi Bucao C."/>
            <person name="Jouanno E."/>
            <person name="Wen M."/>
            <person name="Mejri S."/>
            <person name="Dirks R."/>
            <person name="Jansen H."/>
            <person name="Henkel C."/>
            <person name="Chen W.J."/>
            <person name="Zahm M."/>
            <person name="Cabau C."/>
            <person name="Klopp C."/>
            <person name="Thompson A.W."/>
            <person name="Robinson-Rechavi M."/>
            <person name="Braasch I."/>
            <person name="Lecointre G."/>
            <person name="Bobe J."/>
            <person name="Postlethwait J.H."/>
            <person name="Berthelot C."/>
            <person name="Roest Crollius H."/>
            <person name="Guiguen Y."/>
        </authorList>
    </citation>
    <scope>NUCLEOTIDE SEQUENCE</scope>
    <source>
        <strain evidence="1">NC1722</strain>
    </source>
</reference>
<sequence length="97" mass="10642">MNHARWRKHGGLIAAKIEIPPALDEDPGNERSAEIRAPVNSAVLQVLCDRGTFQLILFSSCSSCTRASRHQGELRSLESTRDTCHGATLRQGCGEVR</sequence>
<comment type="caution">
    <text evidence="1">The sequence shown here is derived from an EMBL/GenBank/DDBJ whole genome shotgun (WGS) entry which is preliminary data.</text>
</comment>
<protein>
    <submittedName>
        <fullName evidence="1">Uncharacterized protein</fullName>
    </submittedName>
</protein>
<evidence type="ECO:0000313" key="1">
    <source>
        <dbReference type="EMBL" id="KAJ8391239.1"/>
    </source>
</evidence>
<organism evidence="1 2">
    <name type="scientific">Aldrovandia affinis</name>
    <dbReference type="NCBI Taxonomy" id="143900"/>
    <lineage>
        <taxon>Eukaryota</taxon>
        <taxon>Metazoa</taxon>
        <taxon>Chordata</taxon>
        <taxon>Craniata</taxon>
        <taxon>Vertebrata</taxon>
        <taxon>Euteleostomi</taxon>
        <taxon>Actinopterygii</taxon>
        <taxon>Neopterygii</taxon>
        <taxon>Teleostei</taxon>
        <taxon>Notacanthiformes</taxon>
        <taxon>Halosauridae</taxon>
        <taxon>Aldrovandia</taxon>
    </lineage>
</organism>
<gene>
    <name evidence="1" type="ORF">AAFF_G00095060</name>
</gene>
<dbReference type="EMBL" id="JAINUG010000160">
    <property type="protein sequence ID" value="KAJ8391239.1"/>
    <property type="molecule type" value="Genomic_DNA"/>
</dbReference>
<dbReference type="Proteomes" id="UP001221898">
    <property type="component" value="Unassembled WGS sequence"/>
</dbReference>
<evidence type="ECO:0000313" key="2">
    <source>
        <dbReference type="Proteomes" id="UP001221898"/>
    </source>
</evidence>
<proteinExistence type="predicted"/>
<dbReference type="AlphaFoldDB" id="A0AAD7RVS1"/>